<dbReference type="EMBL" id="MH271313">
    <property type="protein sequence ID" value="AWY06142.1"/>
    <property type="molecule type" value="Genomic_DNA"/>
</dbReference>
<accession>A0A2Z4Q7W7</accession>
<evidence type="ECO:0000313" key="2">
    <source>
        <dbReference type="EMBL" id="AWY06142.1"/>
    </source>
</evidence>
<dbReference type="GeneID" id="54993556"/>
<proteinExistence type="predicted"/>
<dbReference type="InterPro" id="IPR043764">
    <property type="entry name" value="DUF5710"/>
</dbReference>
<dbReference type="RefSeq" id="YP_009802998.1">
    <property type="nucleotide sequence ID" value="NC_047990.1"/>
</dbReference>
<feature type="domain" description="DUF5710" evidence="1">
    <location>
        <begin position="44"/>
        <end position="79"/>
    </location>
</feature>
<evidence type="ECO:0000259" key="1">
    <source>
        <dbReference type="Pfam" id="PF18974"/>
    </source>
</evidence>
<keyword evidence="3" id="KW-1185">Reference proteome</keyword>
<dbReference type="Proteomes" id="UP000250774">
    <property type="component" value="Segment"/>
</dbReference>
<dbReference type="Pfam" id="PF19474">
    <property type="entry name" value="DUF6011"/>
    <property type="match status" value="1"/>
</dbReference>
<organism evidence="2 3">
    <name type="scientific">Gordonia phage Suzy</name>
    <dbReference type="NCBI Taxonomy" id="2201430"/>
    <lineage>
        <taxon>Viruses</taxon>
        <taxon>Duplodnaviria</taxon>
        <taxon>Heunggongvirae</taxon>
        <taxon>Uroviricota</taxon>
        <taxon>Caudoviricetes</taxon>
        <taxon>Terapinvirus</taxon>
        <taxon>Terapinvirus suzy</taxon>
    </lineage>
</organism>
<sequence>MATCGKCKGHAATVAEIRACYAGQPNAHSEAADAKRIENHGDNRAYLNVPYAEKDRVKAEPFYGKWDPQKRQWWVDNKTLVKFGKRMPDHWKSDIAAKSTSGRSPESLEEGIYSTPPGIYYKVYRSVHGMNPGQLITKVLVVKNGSGKWEYRGKRPLREIASDGKLLSLEEAKAFGKMYGFCIRCGRTLTDEGSIAAGIGPICAGKFHEQPKVTLGRNPANTPDHSVDVQDRVPQYDADPEYEHELVGGRGEDFYGTDGRFPI</sequence>
<reference evidence="3" key="1">
    <citation type="submission" date="2018-04" db="EMBL/GenBank/DDBJ databases">
        <authorList>
            <person name="Harrington T."/>
            <person name="Washburn E."/>
            <person name="Bricker J."/>
            <person name="McKinney A."/>
            <person name="Betsko A.J."/>
            <person name="Garlena R.A."/>
            <person name="Russell D.A."/>
            <person name="Pope W.A."/>
            <person name="Jacobs-Sera D."/>
            <person name="Hatfull G.F."/>
        </authorList>
    </citation>
    <scope>NUCLEOTIDE SEQUENCE [LARGE SCALE GENOMIC DNA]</scope>
</reference>
<dbReference type="Pfam" id="PF18974">
    <property type="entry name" value="DUF5710"/>
    <property type="match status" value="1"/>
</dbReference>
<gene>
    <name evidence="2" type="primary">37</name>
    <name evidence="2" type="ORF">PBI_SUZY_37</name>
</gene>
<name>A0A2Z4Q7W7_9CAUD</name>
<dbReference type="InterPro" id="IPR046053">
    <property type="entry name" value="DUF6011"/>
</dbReference>
<protein>
    <recommendedName>
        <fullName evidence="1">DUF5710 domain-containing protein</fullName>
    </recommendedName>
</protein>
<dbReference type="KEGG" id="vg:54993556"/>
<evidence type="ECO:0000313" key="3">
    <source>
        <dbReference type="Proteomes" id="UP000250774"/>
    </source>
</evidence>